<evidence type="ECO:0000313" key="3">
    <source>
        <dbReference type="Proteomes" id="UP000192980"/>
    </source>
</evidence>
<proteinExistence type="predicted"/>
<evidence type="ECO:0000313" key="2">
    <source>
        <dbReference type="EMBL" id="SMG34559.1"/>
    </source>
</evidence>
<dbReference type="Proteomes" id="UP000192980">
    <property type="component" value="Unassembled WGS sequence"/>
</dbReference>
<dbReference type="InterPro" id="IPR043744">
    <property type="entry name" value="DUF5689"/>
</dbReference>
<evidence type="ECO:0000259" key="1">
    <source>
        <dbReference type="Pfam" id="PF18942"/>
    </source>
</evidence>
<accession>A0A1X7K132</accession>
<keyword evidence="3" id="KW-1185">Reference proteome</keyword>
<feature type="domain" description="DUF5689" evidence="1">
    <location>
        <begin position="39"/>
        <end position="223"/>
    </location>
</feature>
<gene>
    <name evidence="2" type="ORF">SAMN05660862_2408</name>
</gene>
<dbReference type="Pfam" id="PF18942">
    <property type="entry name" value="DUF5689"/>
    <property type="match status" value="1"/>
</dbReference>
<reference evidence="2 3" key="1">
    <citation type="submission" date="2017-04" db="EMBL/GenBank/DDBJ databases">
        <authorList>
            <person name="Afonso C.L."/>
            <person name="Miller P.J."/>
            <person name="Scott M.A."/>
            <person name="Spackman E."/>
            <person name="Goraichik I."/>
            <person name="Dimitrov K.M."/>
            <person name="Suarez D.L."/>
            <person name="Swayne D.E."/>
        </authorList>
    </citation>
    <scope>NUCLEOTIDE SEQUENCE [LARGE SCALE GENOMIC DNA]</scope>
    <source>
        <strain evidence="2 3">DSM 22418</strain>
    </source>
</reference>
<dbReference type="STRING" id="561061.SAMN05660862_2408"/>
<sequence length="508" mass="55114">MMNNIQKLMIAIGAALLLWGCSEGNYPGGEISPFIGTYDVRNIYKNAAVELNESNLDGSSKLAVLVTSDHSGGNIPEHLVFVQDARRLGFLRGLALNLGSEAKDYLPGDSILVDIKGAMLDRVEGILQLSNISGSKIQRVSRGLPVAYQKVNVAQVLANPNAYESTMTVVVKGGFNPIPETGAKLAGDWQLNDGFGNLLLRTESTANFADKALYRMGNYYGLILNKVQGDSLVPYLKPRVASDIVELKSVYNIPKVIITGWSNDPRGTDANYEYMQFMATEDIDFSKTPYAVITTNNAGASTPIGYPAKGWATGGLRTYKFNLTTGVAKKGEFFYVGGTGKLIMSTGSTSIADANWITAYAYNTRDGFDGVGTKTTNLLANSGNAYGISIFQGTKIDANSVPEDVMFVGTGGTLFGNGYGYKIANNDFYDVINPITLEEQPFYRSGTNTTALTYNTPSDAGFFYILGGEFNMTLGRWTKARSKYAPILEKESKLTEIEDPNFVTKLVY</sequence>
<protein>
    <recommendedName>
        <fullName evidence="1">DUF5689 domain-containing protein</fullName>
    </recommendedName>
</protein>
<dbReference type="AlphaFoldDB" id="A0A1X7K132"/>
<dbReference type="EMBL" id="FXAU01000004">
    <property type="protein sequence ID" value="SMG34559.1"/>
    <property type="molecule type" value="Genomic_DNA"/>
</dbReference>
<name>A0A1X7K132_9SPHI</name>
<dbReference type="RefSeq" id="WP_085473151.1">
    <property type="nucleotide sequence ID" value="NZ_FXAU01000004.1"/>
</dbReference>
<organism evidence="2 3">
    <name type="scientific">Sphingobacterium psychroaquaticum</name>
    <dbReference type="NCBI Taxonomy" id="561061"/>
    <lineage>
        <taxon>Bacteria</taxon>
        <taxon>Pseudomonadati</taxon>
        <taxon>Bacteroidota</taxon>
        <taxon>Sphingobacteriia</taxon>
        <taxon>Sphingobacteriales</taxon>
        <taxon>Sphingobacteriaceae</taxon>
        <taxon>Sphingobacterium</taxon>
    </lineage>
</organism>